<dbReference type="EMBL" id="QFFF01000001">
    <property type="protein sequence ID" value="PWG03009.1"/>
    <property type="molecule type" value="Genomic_DNA"/>
</dbReference>
<evidence type="ECO:0000256" key="1">
    <source>
        <dbReference type="ARBA" id="ARBA00008791"/>
    </source>
</evidence>
<dbReference type="OrthoDB" id="9804721at2"/>
<dbReference type="PANTHER" id="PTHR46268">
    <property type="entry name" value="STRESS RESPONSE PROTEIN NHAX"/>
    <property type="match status" value="1"/>
</dbReference>
<accession>A0A2U2J3T2</accession>
<evidence type="ECO:0000313" key="3">
    <source>
        <dbReference type="EMBL" id="PWG03009.1"/>
    </source>
</evidence>
<sequence length="269" mass="29601">MQSILLHIYDDAGLESRLQAALDLARAFEGHITCLHATPLEDYLAVDPLIAAALPEEFSDKMRDLRLALQRRVEERLQREGARWDWVHVDDLISTALIDWSVLSDVLVLSLAGPALLRDEPRPLAAKVSTRAPAPVLAVPSGLEQLTFDRPAVVAWNGSPEAAVALKGALPLLRLVPEVKLLEVEERASRYPRDRAARYLARHGIEPEIMQHPPVDGDIAEAIRRATIALNAGLIVMGAYGHSRLRQWLLGGVTRSLIQDAPVPLLLGH</sequence>
<reference evidence="3 4" key="1">
    <citation type="submission" date="2018-05" db="EMBL/GenBank/DDBJ databases">
        <title>Genome of Sphingosinicella humi QZX222.</title>
        <authorList>
            <person name="Qiao Z."/>
            <person name="Wang G."/>
        </authorList>
    </citation>
    <scope>NUCLEOTIDE SEQUENCE [LARGE SCALE GENOMIC DNA]</scope>
    <source>
        <strain evidence="3 4">QZX222</strain>
    </source>
</reference>
<organism evidence="3 4">
    <name type="scientific">Allosphingosinicella humi</name>
    <dbReference type="NCBI Taxonomy" id="2068657"/>
    <lineage>
        <taxon>Bacteria</taxon>
        <taxon>Pseudomonadati</taxon>
        <taxon>Pseudomonadota</taxon>
        <taxon>Alphaproteobacteria</taxon>
        <taxon>Sphingomonadales</taxon>
        <taxon>Sphingomonadaceae</taxon>
        <taxon>Allosphingosinicella</taxon>
    </lineage>
</organism>
<dbReference type="RefSeq" id="WP_109271147.1">
    <property type="nucleotide sequence ID" value="NZ_QFFF01000001.1"/>
</dbReference>
<dbReference type="AlphaFoldDB" id="A0A2U2J3T2"/>
<evidence type="ECO:0000313" key="4">
    <source>
        <dbReference type="Proteomes" id="UP000245916"/>
    </source>
</evidence>
<evidence type="ECO:0000259" key="2">
    <source>
        <dbReference type="Pfam" id="PF00582"/>
    </source>
</evidence>
<dbReference type="SUPFAM" id="SSF52402">
    <property type="entry name" value="Adenine nucleotide alpha hydrolases-like"/>
    <property type="match status" value="2"/>
</dbReference>
<name>A0A2U2J3T2_9SPHN</name>
<dbReference type="Gene3D" id="3.40.50.12370">
    <property type="match status" value="1"/>
</dbReference>
<comment type="caution">
    <text evidence="3">The sequence shown here is derived from an EMBL/GenBank/DDBJ whole genome shotgun (WGS) entry which is preliminary data.</text>
</comment>
<dbReference type="InterPro" id="IPR006015">
    <property type="entry name" value="Universal_stress_UspA"/>
</dbReference>
<dbReference type="PANTHER" id="PTHR46268:SF15">
    <property type="entry name" value="UNIVERSAL STRESS PROTEIN HP_0031"/>
    <property type="match status" value="1"/>
</dbReference>
<dbReference type="PRINTS" id="PR01438">
    <property type="entry name" value="UNVRSLSTRESS"/>
</dbReference>
<dbReference type="CDD" id="cd00293">
    <property type="entry name" value="USP-like"/>
    <property type="match status" value="1"/>
</dbReference>
<feature type="domain" description="UspA" evidence="2">
    <location>
        <begin position="200"/>
        <end position="267"/>
    </location>
</feature>
<proteinExistence type="inferred from homology"/>
<protein>
    <submittedName>
        <fullName evidence="3">Universal stress protein</fullName>
    </submittedName>
</protein>
<dbReference type="InterPro" id="IPR006016">
    <property type="entry name" value="UspA"/>
</dbReference>
<gene>
    <name evidence="3" type="ORF">DF286_09120</name>
</gene>
<dbReference type="Pfam" id="PF00582">
    <property type="entry name" value="Usp"/>
    <property type="match status" value="1"/>
</dbReference>
<dbReference type="Proteomes" id="UP000245916">
    <property type="component" value="Unassembled WGS sequence"/>
</dbReference>
<keyword evidence="4" id="KW-1185">Reference proteome</keyword>
<comment type="similarity">
    <text evidence="1">Belongs to the universal stress protein A family.</text>
</comment>